<comment type="caution">
    <text evidence="1">The sequence shown here is derived from an EMBL/GenBank/DDBJ whole genome shotgun (WGS) entry which is preliminary data.</text>
</comment>
<dbReference type="Proteomes" id="UP001054945">
    <property type="component" value="Unassembled WGS sequence"/>
</dbReference>
<dbReference type="EMBL" id="BPLR01020722">
    <property type="protein sequence ID" value="GIX81889.1"/>
    <property type="molecule type" value="Genomic_DNA"/>
</dbReference>
<gene>
    <name evidence="1" type="ORF">CEXT_84891</name>
</gene>
<accession>A0AAV4NC11</accession>
<evidence type="ECO:0000313" key="1">
    <source>
        <dbReference type="EMBL" id="GIX81889.1"/>
    </source>
</evidence>
<sequence length="85" mass="9717">MSFLFSGHLLFLGRGIFGAKKSPLPLCSLFPRRFLNLCRRKYSRAAGIYFPDKENFRIFDAAESLVPAASHLMEFVLLMCVWADL</sequence>
<keyword evidence="2" id="KW-1185">Reference proteome</keyword>
<protein>
    <submittedName>
        <fullName evidence="1">Uncharacterized protein</fullName>
    </submittedName>
</protein>
<reference evidence="1 2" key="1">
    <citation type="submission" date="2021-06" db="EMBL/GenBank/DDBJ databases">
        <title>Caerostris extrusa draft genome.</title>
        <authorList>
            <person name="Kono N."/>
            <person name="Arakawa K."/>
        </authorList>
    </citation>
    <scope>NUCLEOTIDE SEQUENCE [LARGE SCALE GENOMIC DNA]</scope>
</reference>
<evidence type="ECO:0000313" key="2">
    <source>
        <dbReference type="Proteomes" id="UP001054945"/>
    </source>
</evidence>
<name>A0AAV4NC11_CAEEX</name>
<proteinExistence type="predicted"/>
<dbReference type="AlphaFoldDB" id="A0AAV4NC11"/>
<organism evidence="1 2">
    <name type="scientific">Caerostris extrusa</name>
    <name type="common">Bark spider</name>
    <name type="synonym">Caerostris bankana</name>
    <dbReference type="NCBI Taxonomy" id="172846"/>
    <lineage>
        <taxon>Eukaryota</taxon>
        <taxon>Metazoa</taxon>
        <taxon>Ecdysozoa</taxon>
        <taxon>Arthropoda</taxon>
        <taxon>Chelicerata</taxon>
        <taxon>Arachnida</taxon>
        <taxon>Araneae</taxon>
        <taxon>Araneomorphae</taxon>
        <taxon>Entelegynae</taxon>
        <taxon>Araneoidea</taxon>
        <taxon>Araneidae</taxon>
        <taxon>Caerostris</taxon>
    </lineage>
</organism>